<keyword evidence="3" id="KW-1185">Reference proteome</keyword>
<reference evidence="2 3" key="1">
    <citation type="submission" date="2019-07" db="EMBL/GenBank/DDBJ databases">
        <title>Caenimonas sedimenti sp. nov., isolated from activated sludge.</title>
        <authorList>
            <person name="Xu J."/>
        </authorList>
    </citation>
    <scope>NUCLEOTIDE SEQUENCE [LARGE SCALE GENOMIC DNA]</scope>
    <source>
        <strain evidence="2 3">HX-9-20</strain>
    </source>
</reference>
<dbReference type="InterPro" id="IPR008407">
    <property type="entry name" value="Brnchd-chn_aa_trnsp_AzlD"/>
</dbReference>
<keyword evidence="1" id="KW-0472">Membrane</keyword>
<dbReference type="Pfam" id="PF05437">
    <property type="entry name" value="AzlD"/>
    <property type="match status" value="1"/>
</dbReference>
<organism evidence="2 3">
    <name type="scientific">Caenimonas sedimenti</name>
    <dbReference type="NCBI Taxonomy" id="2596921"/>
    <lineage>
        <taxon>Bacteria</taxon>
        <taxon>Pseudomonadati</taxon>
        <taxon>Pseudomonadota</taxon>
        <taxon>Betaproteobacteria</taxon>
        <taxon>Burkholderiales</taxon>
        <taxon>Comamonadaceae</taxon>
        <taxon>Caenimonas</taxon>
    </lineage>
</organism>
<feature type="transmembrane region" description="Helical" evidence="1">
    <location>
        <begin position="83"/>
        <end position="100"/>
    </location>
</feature>
<keyword evidence="1" id="KW-1133">Transmembrane helix</keyword>
<protein>
    <submittedName>
        <fullName evidence="2">AzlD domain-containing protein</fullName>
    </submittedName>
</protein>
<dbReference type="RefSeq" id="WP_145896166.1">
    <property type="nucleotide sequence ID" value="NZ_VOBQ01000023.1"/>
</dbReference>
<dbReference type="Proteomes" id="UP000318199">
    <property type="component" value="Unassembled WGS sequence"/>
</dbReference>
<dbReference type="AlphaFoldDB" id="A0A562ZGR2"/>
<dbReference type="PROSITE" id="PS51257">
    <property type="entry name" value="PROKAR_LIPOPROTEIN"/>
    <property type="match status" value="1"/>
</dbReference>
<name>A0A562ZGR2_9BURK</name>
<evidence type="ECO:0000313" key="2">
    <source>
        <dbReference type="EMBL" id="TWO67703.1"/>
    </source>
</evidence>
<dbReference type="OrthoDB" id="8909659at2"/>
<evidence type="ECO:0000256" key="1">
    <source>
        <dbReference type="SAM" id="Phobius"/>
    </source>
</evidence>
<dbReference type="EMBL" id="VOBQ01000023">
    <property type="protein sequence ID" value="TWO67703.1"/>
    <property type="molecule type" value="Genomic_DNA"/>
</dbReference>
<sequence length="101" mass="10206">MKIDTVFLVAVAAMALASYACRVGGYVLMGYIPITPRVQAALKAIPLGVMIGIVTPSVAAGRVPEIAGLAAVVAAMKLTRNDLVAALGGAAIVALCRWAGL</sequence>
<accession>A0A562ZGR2</accession>
<proteinExistence type="predicted"/>
<evidence type="ECO:0000313" key="3">
    <source>
        <dbReference type="Proteomes" id="UP000318199"/>
    </source>
</evidence>
<gene>
    <name evidence="2" type="ORF">FN976_25255</name>
</gene>
<feature type="transmembrane region" description="Helical" evidence="1">
    <location>
        <begin position="44"/>
        <end position="63"/>
    </location>
</feature>
<keyword evidence="1" id="KW-0812">Transmembrane</keyword>
<comment type="caution">
    <text evidence="2">The sequence shown here is derived from an EMBL/GenBank/DDBJ whole genome shotgun (WGS) entry which is preliminary data.</text>
</comment>